<dbReference type="InterPro" id="IPR054075">
    <property type="entry name" value="Gp53-like_C"/>
</dbReference>
<proteinExistence type="predicted"/>
<evidence type="ECO:0000256" key="4">
    <source>
        <dbReference type="ARBA" id="ARBA00022844"/>
    </source>
</evidence>
<evidence type="ECO:0000256" key="3">
    <source>
        <dbReference type="ARBA" id="ARBA00022732"/>
    </source>
</evidence>
<dbReference type="KEGG" id="vg:10894628"/>
<reference evidence="9" key="1">
    <citation type="journal article" date="2011" name="Appl. Environ. Microbiol.">
        <title>Bacteriophages LIMElight and LIMEzero of Pantoea agglomerans, belonging to the "phiKMV-like viruses".</title>
        <authorList>
            <person name="Adriaenssens E.M."/>
            <person name="Ceyssens P.J."/>
            <person name="Dunon V."/>
            <person name="Ackermann H.W."/>
            <person name="Van Vaerenbergh J."/>
            <person name="Maes M."/>
            <person name="De Proft M."/>
            <person name="Lavigne R."/>
        </authorList>
    </citation>
    <scope>NUCLEOTIDE SEQUENCE [LARGE SCALE GENOMIC DNA]</scope>
</reference>
<dbReference type="EMBL" id="FR751545">
    <property type="protein sequence ID" value="CBY88579.1"/>
    <property type="molecule type" value="Genomic_DNA"/>
</dbReference>
<dbReference type="Pfam" id="PF21882">
    <property type="entry name" value="Gp53-like_C"/>
    <property type="match status" value="1"/>
</dbReference>
<protein>
    <recommendedName>
        <fullName evidence="7">Putative tail fiber protein gp53-like C-terminal domain-containing protein</fullName>
    </recommendedName>
</protein>
<evidence type="ECO:0000313" key="9">
    <source>
        <dbReference type="Proteomes" id="UP000008465"/>
    </source>
</evidence>
<dbReference type="RefSeq" id="YP_004539121.1">
    <property type="nucleotide sequence ID" value="NC_015585.1"/>
</dbReference>
<dbReference type="GO" id="GO:0098015">
    <property type="term" value="C:virus tail"/>
    <property type="evidence" value="ECO:0007669"/>
    <property type="project" value="UniProtKB-KW"/>
</dbReference>
<sequence>MAQDSILAVDVIKTPDSTVSVRVEDLLSTSEATIDKLTWTNDVGTSSSLLTFVNQRRDLVSHFGADPSGLTDSTAALQAACEWVFGSTAGRRLDIPCGRYVLTSAITVDIAGGNGTIMGYGVGQASLRWTADSDSQGFKFGVTTPMARLNMGNLQASTGYVSGDAFLEFHANGGAVNSFRMFDMLVYGDGLLGTAANGYFGGGLVRAFNTNAPLLENLTFYSVDGSKENYLLTPTAIALTSTTNATLFARLVNCNVAHVGYAAYLKSSHVPGMEGIVIDGFNGMCAFGIKVDASASGNAGYYPPQCNITNSQIEYYASGLDINHVSVFQAEGLTLLQRPDSTETATAIVMTDCRRSHVANVYIEARPGTTGNGVWCNGACDFVQINNLQALINAGYTAIIAGGASTNITYSNCSVVGGGGNLYANISTAPATNDTASYNTTSECSTEIGNGIIVKAGSKTVTLGSGGSFSINWNSAFPNACLTVVPVNGDVSALASSTIGVGTKNVTGFTGTVPGGSSGNSVRINYIAYGS</sequence>
<dbReference type="Gene3D" id="2.160.20.10">
    <property type="entry name" value="Single-stranded right-handed beta-helix, Pectin lyase-like"/>
    <property type="match status" value="1"/>
</dbReference>
<dbReference type="GeneID" id="10894628"/>
<evidence type="ECO:0000256" key="1">
    <source>
        <dbReference type="ARBA" id="ARBA00004328"/>
    </source>
</evidence>
<keyword evidence="3" id="KW-1227">Viral tail protein</keyword>
<feature type="domain" description="Putative tail fiber protein gp53-like C-terminal" evidence="7">
    <location>
        <begin position="450"/>
        <end position="530"/>
    </location>
</feature>
<keyword evidence="9" id="KW-1185">Reference proteome</keyword>
<keyword evidence="4" id="KW-0946">Virion</keyword>
<evidence type="ECO:0000259" key="7">
    <source>
        <dbReference type="Pfam" id="PF21882"/>
    </source>
</evidence>
<dbReference type="SUPFAM" id="SSF51126">
    <property type="entry name" value="Pectin lyase-like"/>
    <property type="match status" value="1"/>
</dbReference>
<keyword evidence="2" id="KW-1235">Degradation of host cell envelope components during virus entry</keyword>
<dbReference type="GO" id="GO:0098996">
    <property type="term" value="P:symbiont entry into host cell via disruption of host cell glycocalyx"/>
    <property type="evidence" value="ECO:0007669"/>
    <property type="project" value="UniProtKB-KW"/>
</dbReference>
<evidence type="ECO:0000256" key="2">
    <source>
        <dbReference type="ARBA" id="ARBA00022717"/>
    </source>
</evidence>
<dbReference type="Gene3D" id="2.60.40.3940">
    <property type="match status" value="1"/>
</dbReference>
<keyword evidence="6" id="KW-1238">Degradation of host capsule during virus entry</keyword>
<dbReference type="InterPro" id="IPR011050">
    <property type="entry name" value="Pectin_lyase_fold/virulence"/>
</dbReference>
<comment type="subcellular location">
    <subcellularLocation>
        <location evidence="1">Virion</location>
    </subcellularLocation>
</comment>
<dbReference type="InterPro" id="IPR012334">
    <property type="entry name" value="Pectin_lyas_fold"/>
</dbReference>
<evidence type="ECO:0000256" key="6">
    <source>
        <dbReference type="ARBA" id="ARBA00035731"/>
    </source>
</evidence>
<dbReference type="GO" id="GO:0098994">
    <property type="term" value="P:symbiont entry into host cell via disruption of host cell envelope"/>
    <property type="evidence" value="ECO:0007669"/>
    <property type="project" value="UniProtKB-KW"/>
</dbReference>
<evidence type="ECO:0000256" key="5">
    <source>
        <dbReference type="ARBA" id="ARBA00023296"/>
    </source>
</evidence>
<organism evidence="8 9">
    <name type="scientific">Pantoea phage LIMEzero</name>
    <dbReference type="NCBI Taxonomy" id="943335"/>
    <lineage>
        <taxon>Viruses</taxon>
        <taxon>Duplodnaviria</taxon>
        <taxon>Heunggongvirae</taxon>
        <taxon>Uroviricota</taxon>
        <taxon>Caudoviricetes</taxon>
        <taxon>Autographivirales</taxon>
        <taxon>Autoscriptoviridae</taxon>
        <taxon>Stentvirinae</taxon>
        <taxon>Waewaevirus</taxon>
        <taxon>Waewaevirus limezero</taxon>
    </lineage>
</organism>
<name>F4N9V1_9CAUD</name>
<evidence type="ECO:0000313" key="8">
    <source>
        <dbReference type="EMBL" id="CBY88579.1"/>
    </source>
</evidence>
<dbReference type="Proteomes" id="UP000008465">
    <property type="component" value="Segment"/>
</dbReference>
<accession>F4N9V1</accession>
<keyword evidence="5" id="KW-1160">Virus entry into host cell</keyword>